<evidence type="ECO:0000256" key="2">
    <source>
        <dbReference type="ARBA" id="ARBA00004754"/>
    </source>
</evidence>
<accession>A0A7Y0LYR1</accession>
<evidence type="ECO:0000313" key="9">
    <source>
        <dbReference type="Proteomes" id="UP000562124"/>
    </source>
</evidence>
<sequence>MGPTALERFNSADAADAERLLRTCVDVPRWAAELAAARPFADVDAAVEAASAAARPWTDAELDQALGRHPRIGERPPGDDAEARLSRQEQAAVDPADDDVRRRFAEGNRAYEERFGRVFLIRAAGRTAEELLGALEERLTHDPADERAIVADELLDIALLRLRGALSSGALSSGALSSGGAGA</sequence>
<evidence type="ECO:0000256" key="6">
    <source>
        <dbReference type="ARBA" id="ARBA00023239"/>
    </source>
</evidence>
<protein>
    <recommendedName>
        <fullName evidence="3">2-oxo-4-hydroxy-4-carboxy-5-ureidoimidazoline decarboxylase</fullName>
        <ecNumber evidence="3">4.1.1.97</ecNumber>
    </recommendedName>
</protein>
<comment type="caution">
    <text evidence="8">The sequence shown here is derived from an EMBL/GenBank/DDBJ whole genome shotgun (WGS) entry which is preliminary data.</text>
</comment>
<feature type="domain" description="Oxo-4-hydroxy-4-carboxy-5-ureidoimidazoline decarboxylase" evidence="7">
    <location>
        <begin position="10"/>
        <end position="163"/>
    </location>
</feature>
<dbReference type="GO" id="GO:0006144">
    <property type="term" value="P:purine nucleobase metabolic process"/>
    <property type="evidence" value="ECO:0007669"/>
    <property type="project" value="UniProtKB-KW"/>
</dbReference>
<dbReference type="GO" id="GO:0051997">
    <property type="term" value="F:2-oxo-4-hydroxy-4-carboxy-5-ureidoimidazoline decarboxylase activity"/>
    <property type="evidence" value="ECO:0007669"/>
    <property type="project" value="UniProtKB-EC"/>
</dbReference>
<name>A0A7Y0LYR1_CELFI</name>
<dbReference type="AlphaFoldDB" id="A0A7Y0LYR1"/>
<dbReference type="EC" id="4.1.1.97" evidence="3"/>
<dbReference type="EMBL" id="JABCJJ010000015">
    <property type="protein sequence ID" value="NMR20682.1"/>
    <property type="molecule type" value="Genomic_DNA"/>
</dbReference>
<evidence type="ECO:0000256" key="5">
    <source>
        <dbReference type="ARBA" id="ARBA00022793"/>
    </source>
</evidence>
<dbReference type="PANTHER" id="PTHR43466">
    <property type="entry name" value="2-OXO-4-HYDROXY-4-CARBOXY-5-UREIDOIMIDAZOLINE DECARBOXYLASE-RELATED"/>
    <property type="match status" value="1"/>
</dbReference>
<dbReference type="RefSeq" id="WP_169325055.1">
    <property type="nucleotide sequence ID" value="NZ_JABCJJ010000015.1"/>
</dbReference>
<gene>
    <name evidence="8" type="primary">uraD</name>
    <name evidence="8" type="ORF">HIR71_10715</name>
</gene>
<dbReference type="InterPro" id="IPR036778">
    <property type="entry name" value="OHCU_decarboxylase_sf"/>
</dbReference>
<dbReference type="SUPFAM" id="SSF158694">
    <property type="entry name" value="UraD-Like"/>
    <property type="match status" value="1"/>
</dbReference>
<dbReference type="Proteomes" id="UP000562124">
    <property type="component" value="Unassembled WGS sequence"/>
</dbReference>
<dbReference type="InterPro" id="IPR017595">
    <property type="entry name" value="OHCU_decarboxylase-2"/>
</dbReference>
<dbReference type="PANTHER" id="PTHR43466:SF1">
    <property type="entry name" value="2-OXO-4-HYDROXY-4-CARBOXY-5-UREIDOIMIDAZOLINE DECARBOXYLASE-RELATED"/>
    <property type="match status" value="1"/>
</dbReference>
<keyword evidence="4" id="KW-0659">Purine metabolism</keyword>
<comment type="pathway">
    <text evidence="2">Purine metabolism; urate degradation; (S)-allantoin from urate: step 3/3.</text>
</comment>
<dbReference type="NCBIfam" id="NF010372">
    <property type="entry name" value="PRK13798.1"/>
    <property type="match status" value="1"/>
</dbReference>
<comment type="catalytic activity">
    <reaction evidence="1">
        <text>5-hydroxy-2-oxo-4-ureido-2,5-dihydro-1H-imidazole-5-carboxylate + H(+) = (S)-allantoin + CO2</text>
        <dbReference type="Rhea" id="RHEA:26301"/>
        <dbReference type="ChEBI" id="CHEBI:15378"/>
        <dbReference type="ChEBI" id="CHEBI:15678"/>
        <dbReference type="ChEBI" id="CHEBI:16526"/>
        <dbReference type="ChEBI" id="CHEBI:58639"/>
        <dbReference type="EC" id="4.1.1.97"/>
    </reaction>
</comment>
<organism evidence="8 9">
    <name type="scientific">Cellulomonas fimi</name>
    <dbReference type="NCBI Taxonomy" id="1708"/>
    <lineage>
        <taxon>Bacteria</taxon>
        <taxon>Bacillati</taxon>
        <taxon>Actinomycetota</taxon>
        <taxon>Actinomycetes</taxon>
        <taxon>Micrococcales</taxon>
        <taxon>Cellulomonadaceae</taxon>
        <taxon>Cellulomonas</taxon>
    </lineage>
</organism>
<evidence type="ECO:0000256" key="4">
    <source>
        <dbReference type="ARBA" id="ARBA00022631"/>
    </source>
</evidence>
<dbReference type="Pfam" id="PF09349">
    <property type="entry name" value="OHCU_decarbox"/>
    <property type="match status" value="1"/>
</dbReference>
<dbReference type="InterPro" id="IPR018020">
    <property type="entry name" value="OHCU_decarboxylase"/>
</dbReference>
<dbReference type="GO" id="GO:0019628">
    <property type="term" value="P:urate catabolic process"/>
    <property type="evidence" value="ECO:0007669"/>
    <property type="project" value="TreeGrafter"/>
</dbReference>
<dbReference type="NCBIfam" id="TIGR03180">
    <property type="entry name" value="UraD_2"/>
    <property type="match status" value="1"/>
</dbReference>
<reference evidence="8 9" key="1">
    <citation type="submission" date="2020-04" db="EMBL/GenBank/DDBJ databases">
        <title>Sequencing and Assembly of C. fimi.</title>
        <authorList>
            <person name="Ramsey A.R."/>
        </authorList>
    </citation>
    <scope>NUCLEOTIDE SEQUENCE [LARGE SCALE GENOMIC DNA]</scope>
    <source>
        <strain evidence="8 9">SB</strain>
    </source>
</reference>
<keyword evidence="5" id="KW-0210">Decarboxylase</keyword>
<evidence type="ECO:0000256" key="1">
    <source>
        <dbReference type="ARBA" id="ARBA00001163"/>
    </source>
</evidence>
<evidence type="ECO:0000259" key="7">
    <source>
        <dbReference type="Pfam" id="PF09349"/>
    </source>
</evidence>
<dbReference type="Gene3D" id="1.10.3330.10">
    <property type="entry name" value="Oxo-4-hydroxy-4-carboxy-5-ureidoimidazoline decarboxylase"/>
    <property type="match status" value="1"/>
</dbReference>
<proteinExistence type="predicted"/>
<keyword evidence="9" id="KW-1185">Reference proteome</keyword>
<evidence type="ECO:0000256" key="3">
    <source>
        <dbReference type="ARBA" id="ARBA00012257"/>
    </source>
</evidence>
<keyword evidence="6 8" id="KW-0456">Lyase</keyword>
<evidence type="ECO:0000313" key="8">
    <source>
        <dbReference type="EMBL" id="NMR20682.1"/>
    </source>
</evidence>